<feature type="transmembrane region" description="Helical" evidence="1">
    <location>
        <begin position="105"/>
        <end position="126"/>
    </location>
</feature>
<keyword evidence="1" id="KW-1133">Transmembrane helix</keyword>
<keyword evidence="1" id="KW-0812">Transmembrane</keyword>
<sequence length="141" mass="14390">MDKATVGAGQAKQPHTAASFERDLLLAHLALSVLMGILGASVCIFVSPDAGAQLVLAGAFFALAEFASRGVWALVGSASAVAAVGAYGVRILALFGVWMSTSWGVLGVASFGGMVVVCLVIDVVILTSRPIPFVESGVKIR</sequence>
<feature type="transmembrane region" description="Helical" evidence="1">
    <location>
        <begin position="78"/>
        <end position="98"/>
    </location>
</feature>
<protein>
    <submittedName>
        <fullName evidence="2">Uncharacterized protein</fullName>
    </submittedName>
</protein>
<keyword evidence="1" id="KW-0472">Membrane</keyword>
<organism evidence="2 3">
    <name type="scientific">Arcanobacterium canis</name>
    <dbReference type="NCBI Taxonomy" id="999183"/>
    <lineage>
        <taxon>Bacteria</taxon>
        <taxon>Bacillati</taxon>
        <taxon>Actinomycetota</taxon>
        <taxon>Actinomycetes</taxon>
        <taxon>Actinomycetales</taxon>
        <taxon>Actinomycetaceae</taxon>
        <taxon>Arcanobacterium</taxon>
    </lineage>
</organism>
<evidence type="ECO:0000313" key="2">
    <source>
        <dbReference type="EMBL" id="WFM83043.1"/>
    </source>
</evidence>
<gene>
    <name evidence="2" type="ORF">P7079_06495</name>
</gene>
<reference evidence="2 3" key="1">
    <citation type="submission" date="2023-03" db="EMBL/GenBank/DDBJ databases">
        <title>Complete genome of Arcanobacterium canis strain DSM 25104 isolated in 2010 from a canine otitis externa in Germany.</title>
        <authorList>
            <person name="Borowiak M."/>
            <person name="Kreitlow A."/>
            <person name="Malorny B."/>
            <person name="Laemmler C."/>
            <person name="Prenger-Berninghoff E."/>
            <person name="Ploetz M."/>
            <person name="Abdulmawjood A."/>
        </authorList>
    </citation>
    <scope>NUCLEOTIDE SEQUENCE [LARGE SCALE GENOMIC DNA]</scope>
    <source>
        <strain evidence="2 3">DSM 25104</strain>
    </source>
</reference>
<feature type="transmembrane region" description="Helical" evidence="1">
    <location>
        <begin position="25"/>
        <end position="47"/>
    </location>
</feature>
<dbReference type="Proteomes" id="UP001215216">
    <property type="component" value="Chromosome"/>
</dbReference>
<proteinExistence type="predicted"/>
<dbReference type="RefSeq" id="WP_278012469.1">
    <property type="nucleotide sequence ID" value="NZ_CP121208.1"/>
</dbReference>
<keyword evidence="3" id="KW-1185">Reference proteome</keyword>
<accession>A0ABY8FX22</accession>
<evidence type="ECO:0000313" key="3">
    <source>
        <dbReference type="Proteomes" id="UP001215216"/>
    </source>
</evidence>
<name>A0ABY8FX22_9ACTO</name>
<feature type="transmembrane region" description="Helical" evidence="1">
    <location>
        <begin position="54"/>
        <end position="72"/>
    </location>
</feature>
<dbReference type="EMBL" id="CP121208">
    <property type="protein sequence ID" value="WFM83043.1"/>
    <property type="molecule type" value="Genomic_DNA"/>
</dbReference>
<evidence type="ECO:0000256" key="1">
    <source>
        <dbReference type="SAM" id="Phobius"/>
    </source>
</evidence>